<evidence type="ECO:0000313" key="2">
    <source>
        <dbReference type="EMBL" id="OZC06759.1"/>
    </source>
</evidence>
<proteinExistence type="predicted"/>
<protein>
    <submittedName>
        <fullName evidence="2">Uncharacterized protein</fullName>
    </submittedName>
</protein>
<feature type="signal peptide" evidence="1">
    <location>
        <begin position="1"/>
        <end position="20"/>
    </location>
</feature>
<reference evidence="2 3" key="1">
    <citation type="submission" date="2015-12" db="EMBL/GenBank/DDBJ databases">
        <title>Draft genome of the nematode, Onchocerca flexuosa.</title>
        <authorList>
            <person name="Mitreva M."/>
        </authorList>
    </citation>
    <scope>NUCLEOTIDE SEQUENCE [LARGE SCALE GENOMIC DNA]</scope>
    <source>
        <strain evidence="2">Red Deer</strain>
    </source>
</reference>
<keyword evidence="1" id="KW-0732">Signal</keyword>
<evidence type="ECO:0000313" key="3">
    <source>
        <dbReference type="Proteomes" id="UP000242913"/>
    </source>
</evidence>
<dbReference type="OrthoDB" id="5821692at2759"/>
<keyword evidence="3" id="KW-1185">Reference proteome</keyword>
<accession>A0A238BMV2</accession>
<organism evidence="2 3">
    <name type="scientific">Onchocerca flexuosa</name>
    <dbReference type="NCBI Taxonomy" id="387005"/>
    <lineage>
        <taxon>Eukaryota</taxon>
        <taxon>Metazoa</taxon>
        <taxon>Ecdysozoa</taxon>
        <taxon>Nematoda</taxon>
        <taxon>Chromadorea</taxon>
        <taxon>Rhabditida</taxon>
        <taxon>Spirurina</taxon>
        <taxon>Spiruromorpha</taxon>
        <taxon>Filarioidea</taxon>
        <taxon>Onchocercidae</taxon>
        <taxon>Onchocerca</taxon>
    </lineage>
</organism>
<name>A0A238BMV2_9BILA</name>
<dbReference type="EMBL" id="KZ270064">
    <property type="protein sequence ID" value="OZC06759.1"/>
    <property type="molecule type" value="Genomic_DNA"/>
</dbReference>
<dbReference type="Proteomes" id="UP000242913">
    <property type="component" value="Unassembled WGS sequence"/>
</dbReference>
<evidence type="ECO:0000256" key="1">
    <source>
        <dbReference type="SAM" id="SignalP"/>
    </source>
</evidence>
<feature type="non-terminal residue" evidence="2">
    <location>
        <position position="68"/>
    </location>
</feature>
<dbReference type="AlphaFoldDB" id="A0A238BMV2"/>
<sequence>MFRMRTILFLLLLTVHHSWTSSYHCGPTNNTFFKFISHLLTMPCEQLQINYCCFKHDHCYSNCTIEQL</sequence>
<feature type="chain" id="PRO_5013031513" evidence="1">
    <location>
        <begin position="21"/>
        <end position="68"/>
    </location>
</feature>
<gene>
    <name evidence="2" type="ORF">X798_06245</name>
</gene>